<dbReference type="PANTHER" id="PTHR11802">
    <property type="entry name" value="SERINE PROTEASE FAMILY S10 SERINE CARBOXYPEPTIDASE"/>
    <property type="match status" value="1"/>
</dbReference>
<organism evidence="12 13">
    <name type="scientific">Mucuna pruriens</name>
    <name type="common">Velvet bean</name>
    <name type="synonym">Dolichos pruriens</name>
    <dbReference type="NCBI Taxonomy" id="157652"/>
    <lineage>
        <taxon>Eukaryota</taxon>
        <taxon>Viridiplantae</taxon>
        <taxon>Streptophyta</taxon>
        <taxon>Embryophyta</taxon>
        <taxon>Tracheophyta</taxon>
        <taxon>Spermatophyta</taxon>
        <taxon>Magnoliopsida</taxon>
        <taxon>eudicotyledons</taxon>
        <taxon>Gunneridae</taxon>
        <taxon>Pentapetalae</taxon>
        <taxon>rosids</taxon>
        <taxon>fabids</taxon>
        <taxon>Fabales</taxon>
        <taxon>Fabaceae</taxon>
        <taxon>Papilionoideae</taxon>
        <taxon>50 kb inversion clade</taxon>
        <taxon>NPAAA clade</taxon>
        <taxon>indigoferoid/millettioid clade</taxon>
        <taxon>Phaseoleae</taxon>
        <taxon>Mucuna</taxon>
    </lineage>
</organism>
<evidence type="ECO:0000313" key="12">
    <source>
        <dbReference type="EMBL" id="RDX64311.1"/>
    </source>
</evidence>
<dbReference type="OrthoDB" id="443318at2759"/>
<proteinExistence type="inferred from homology"/>
<comment type="subcellular location">
    <subcellularLocation>
        <location evidence="1">Secreted</location>
    </subcellularLocation>
</comment>
<evidence type="ECO:0000256" key="4">
    <source>
        <dbReference type="ARBA" id="ARBA00022645"/>
    </source>
</evidence>
<dbReference type="PROSITE" id="PS00560">
    <property type="entry name" value="CARBOXYPEPT_SER_HIS"/>
    <property type="match status" value="1"/>
</dbReference>
<dbReference type="Gene3D" id="6.10.250.940">
    <property type="match status" value="1"/>
</dbReference>
<keyword evidence="4 11" id="KW-0121">Carboxypeptidase</keyword>
<dbReference type="PRINTS" id="PR00724">
    <property type="entry name" value="CRBOXYPTASEC"/>
</dbReference>
<evidence type="ECO:0000313" key="13">
    <source>
        <dbReference type="Proteomes" id="UP000257109"/>
    </source>
</evidence>
<dbReference type="Proteomes" id="UP000257109">
    <property type="component" value="Unassembled WGS sequence"/>
</dbReference>
<comment type="caution">
    <text evidence="12">The sequence shown here is derived from an EMBL/GenBank/DDBJ whole genome shotgun (WGS) entry which is preliminary data.</text>
</comment>
<dbReference type="InterPro" id="IPR029058">
    <property type="entry name" value="AB_hydrolase_fold"/>
</dbReference>
<dbReference type="EC" id="3.4.16.-" evidence="11"/>
<evidence type="ECO:0000256" key="8">
    <source>
        <dbReference type="ARBA" id="ARBA00023157"/>
    </source>
</evidence>
<evidence type="ECO:0000256" key="5">
    <source>
        <dbReference type="ARBA" id="ARBA00022670"/>
    </source>
</evidence>
<dbReference type="FunFam" id="3.40.50.1820:FF:000453">
    <property type="entry name" value="Carboxypeptidase"/>
    <property type="match status" value="1"/>
</dbReference>
<sequence>MLPHSFTMIATIIIVLTQTFVGVTSLPQADKISTLPGQPQVKFQQYSGYITVDDQNQRALFYYFVEAEKDPTSKPLVLWLNGGPGCSSIGVGALVEHGPFRPGDNNVLVKNHYSWNKEANVLYLESPAGVGFSYSSNTSFYTLVTDEITARDNLVFLQRWFTEFPEYSNNDFFITGESYAGHYIPQLAQLIVQTKANFNLKGIALGNPLMEFDTDLNSKAEFLWSHGLISDSTYDLFTRVCNYSTIRRQMIHGNLSDVCEAIYILVFTEVSDYIDQYDVTLDVCLSSVNQQAFVLNQLQETQKIDVCVDDKAISYLNRKDVQDALHAKLVGVSKWSTCSSLCYSVLHYDHRNLEIPTISILGSLVNSSIRVLVYSGDQDSVIPLLGSRSLVNGLAKELGLNTTVAYRAWFHEKQVAGWTQVYGDILSYATIRGASHEAPFSQPQRSLGLLKAFLKGNPLPSIK</sequence>
<keyword evidence="9" id="KW-0325">Glycoprotein</keyword>
<comment type="function">
    <text evidence="10">Probable carboxypeptidase.</text>
</comment>
<evidence type="ECO:0000256" key="6">
    <source>
        <dbReference type="ARBA" id="ARBA00022729"/>
    </source>
</evidence>
<comment type="similarity">
    <text evidence="2 11">Belongs to the peptidase S10 family.</text>
</comment>
<dbReference type="SUPFAM" id="SSF53474">
    <property type="entry name" value="alpha/beta-Hydrolases"/>
    <property type="match status" value="1"/>
</dbReference>
<reference evidence="12" key="1">
    <citation type="submission" date="2018-05" db="EMBL/GenBank/DDBJ databases">
        <title>Draft genome of Mucuna pruriens seed.</title>
        <authorList>
            <person name="Nnadi N.E."/>
            <person name="Vos R."/>
            <person name="Hasami M.H."/>
            <person name="Devisetty U.K."/>
            <person name="Aguiy J.C."/>
        </authorList>
    </citation>
    <scope>NUCLEOTIDE SEQUENCE [LARGE SCALE GENOMIC DNA]</scope>
    <source>
        <strain evidence="12">JCA_2017</strain>
    </source>
</reference>
<evidence type="ECO:0000256" key="3">
    <source>
        <dbReference type="ARBA" id="ARBA00022525"/>
    </source>
</evidence>
<gene>
    <name evidence="12" type="primary">SCPL45</name>
    <name evidence="12" type="ORF">CR513_57146</name>
</gene>
<dbReference type="Gene3D" id="3.40.50.1820">
    <property type="entry name" value="alpha/beta hydrolase"/>
    <property type="match status" value="1"/>
</dbReference>
<evidence type="ECO:0000256" key="9">
    <source>
        <dbReference type="ARBA" id="ARBA00023180"/>
    </source>
</evidence>
<dbReference type="Pfam" id="PF00450">
    <property type="entry name" value="Peptidase_S10"/>
    <property type="match status" value="1"/>
</dbReference>
<dbReference type="Gene3D" id="3.40.50.11320">
    <property type="match status" value="1"/>
</dbReference>
<dbReference type="PANTHER" id="PTHR11802:SF281">
    <property type="entry name" value="CARBOXYPEPTIDASE"/>
    <property type="match status" value="1"/>
</dbReference>
<dbReference type="PROSITE" id="PS00131">
    <property type="entry name" value="CARBOXYPEPT_SER_SER"/>
    <property type="match status" value="1"/>
</dbReference>
<dbReference type="GO" id="GO:0006508">
    <property type="term" value="P:proteolysis"/>
    <property type="evidence" value="ECO:0007669"/>
    <property type="project" value="UniProtKB-KW"/>
</dbReference>
<evidence type="ECO:0000256" key="7">
    <source>
        <dbReference type="ARBA" id="ARBA00022801"/>
    </source>
</evidence>
<keyword evidence="3" id="KW-0964">Secreted</keyword>
<dbReference type="GO" id="GO:0004185">
    <property type="term" value="F:serine-type carboxypeptidase activity"/>
    <property type="evidence" value="ECO:0007669"/>
    <property type="project" value="UniProtKB-UniRule"/>
</dbReference>
<dbReference type="GO" id="GO:0005576">
    <property type="term" value="C:extracellular region"/>
    <property type="evidence" value="ECO:0007669"/>
    <property type="project" value="UniProtKB-SubCell"/>
</dbReference>
<dbReference type="STRING" id="157652.A0A371EE52"/>
<keyword evidence="6 11" id="KW-0732">Signal</keyword>
<dbReference type="EMBL" id="QJKJ01014445">
    <property type="protein sequence ID" value="RDX64311.1"/>
    <property type="molecule type" value="Genomic_DNA"/>
</dbReference>
<dbReference type="InterPro" id="IPR033124">
    <property type="entry name" value="Ser_caboxypep_his_AS"/>
</dbReference>
<evidence type="ECO:0000256" key="2">
    <source>
        <dbReference type="ARBA" id="ARBA00009431"/>
    </source>
</evidence>
<dbReference type="FunFam" id="3.40.50.11320:FF:000004">
    <property type="entry name" value="Carboxypeptidase"/>
    <property type="match status" value="1"/>
</dbReference>
<protein>
    <recommendedName>
        <fullName evidence="11">Carboxypeptidase</fullName>
        <ecNumber evidence="11">3.4.16.-</ecNumber>
    </recommendedName>
</protein>
<dbReference type="AlphaFoldDB" id="A0A371EE52"/>
<evidence type="ECO:0000256" key="1">
    <source>
        <dbReference type="ARBA" id="ARBA00004613"/>
    </source>
</evidence>
<feature type="chain" id="PRO_5016484279" description="Carboxypeptidase" evidence="11">
    <location>
        <begin position="26"/>
        <end position="463"/>
    </location>
</feature>
<name>A0A371EE52_MUCPR</name>
<dbReference type="GO" id="GO:0005773">
    <property type="term" value="C:vacuole"/>
    <property type="evidence" value="ECO:0007669"/>
    <property type="project" value="TreeGrafter"/>
</dbReference>
<keyword evidence="8" id="KW-1015">Disulfide bond</keyword>
<feature type="signal peptide" evidence="11">
    <location>
        <begin position="1"/>
        <end position="25"/>
    </location>
</feature>
<accession>A0A371EE52</accession>
<dbReference type="InterPro" id="IPR001563">
    <property type="entry name" value="Peptidase_S10"/>
</dbReference>
<keyword evidence="5 11" id="KW-0645">Protease</keyword>
<dbReference type="InterPro" id="IPR018202">
    <property type="entry name" value="Ser_caboxypep_ser_AS"/>
</dbReference>
<evidence type="ECO:0000256" key="10">
    <source>
        <dbReference type="ARBA" id="ARBA00037399"/>
    </source>
</evidence>
<keyword evidence="7 11" id="KW-0378">Hydrolase</keyword>
<keyword evidence="13" id="KW-1185">Reference proteome</keyword>
<evidence type="ECO:0000256" key="11">
    <source>
        <dbReference type="RuleBase" id="RU361156"/>
    </source>
</evidence>